<dbReference type="PANTHER" id="PTHR11537">
    <property type="entry name" value="VOLTAGE-GATED POTASSIUM CHANNEL"/>
    <property type="match status" value="1"/>
</dbReference>
<dbReference type="Pfam" id="PF07885">
    <property type="entry name" value="Ion_trans_2"/>
    <property type="match status" value="1"/>
</dbReference>
<keyword evidence="6 8" id="KW-0472">Membrane</keyword>
<evidence type="ECO:0000256" key="7">
    <source>
        <dbReference type="ARBA" id="ARBA00023303"/>
    </source>
</evidence>
<feature type="transmembrane region" description="Helical" evidence="8">
    <location>
        <begin position="168"/>
        <end position="189"/>
    </location>
</feature>
<dbReference type="RefSeq" id="WP_317627056.1">
    <property type="nucleotide sequence ID" value="NZ_JANFFA010000004.1"/>
</dbReference>
<reference evidence="10" key="1">
    <citation type="submission" date="2022-07" db="EMBL/GenBank/DDBJ databases">
        <authorList>
            <person name="Otstavnykh N."/>
            <person name="Isaeva M."/>
            <person name="Bystritskaya E."/>
        </authorList>
    </citation>
    <scope>NUCLEOTIDE SEQUENCE</scope>
    <source>
        <strain evidence="10">10Alg 79</strain>
    </source>
</reference>
<proteinExistence type="predicted"/>
<evidence type="ECO:0000256" key="2">
    <source>
        <dbReference type="ARBA" id="ARBA00022448"/>
    </source>
</evidence>
<keyword evidence="7 10" id="KW-0407">Ion channel</keyword>
<feature type="transmembrane region" description="Helical" evidence="8">
    <location>
        <begin position="77"/>
        <end position="98"/>
    </location>
</feature>
<dbReference type="AlphaFoldDB" id="A0AAJ1X5N7"/>
<evidence type="ECO:0000256" key="4">
    <source>
        <dbReference type="ARBA" id="ARBA00022989"/>
    </source>
</evidence>
<gene>
    <name evidence="10" type="ORF">NOI20_15065</name>
</gene>
<keyword evidence="3 8" id="KW-0812">Transmembrane</keyword>
<evidence type="ECO:0000259" key="9">
    <source>
        <dbReference type="Pfam" id="PF07885"/>
    </source>
</evidence>
<accession>A0AAJ1X5N7</accession>
<evidence type="ECO:0000313" key="11">
    <source>
        <dbReference type="Proteomes" id="UP001227162"/>
    </source>
</evidence>
<evidence type="ECO:0000256" key="1">
    <source>
        <dbReference type="ARBA" id="ARBA00004141"/>
    </source>
</evidence>
<organism evidence="10 11">
    <name type="scientific">Rhodalgimonas zhirmunskyi</name>
    <dbReference type="NCBI Taxonomy" id="2964767"/>
    <lineage>
        <taxon>Bacteria</taxon>
        <taxon>Pseudomonadati</taxon>
        <taxon>Pseudomonadota</taxon>
        <taxon>Alphaproteobacteria</taxon>
        <taxon>Rhodobacterales</taxon>
        <taxon>Roseobacteraceae</taxon>
        <taxon>Rhodalgimonas</taxon>
    </lineage>
</organism>
<sequence length="256" mass="28927">MTRKFSILYELYEGHTRRAHVFRYGLLIFDLVTIAFVIVTSFFAHTLTIEVIDAVIGVVILVDFIARLLIQHDRGRFLLRLATWADLVAVLSFLAPIAGEGFGFLRILRTLRLLHTYQMASRLRRDFKYFRDNEDVILALINLVVFLFVMTGLIYTTQYGRNVQIGNYADALYFTVTTLTTTGFGDITLNGTGGRLLSVAVMIVGITLFLRLATALFRPRKVRYTCPTCGLKLHDPDAVHCKHCGTLVKIETDGVV</sequence>
<feature type="domain" description="Potassium channel" evidence="9">
    <location>
        <begin position="144"/>
        <end position="216"/>
    </location>
</feature>
<dbReference type="Proteomes" id="UP001227162">
    <property type="component" value="Unassembled WGS sequence"/>
</dbReference>
<evidence type="ECO:0000256" key="6">
    <source>
        <dbReference type="ARBA" id="ARBA00023136"/>
    </source>
</evidence>
<keyword evidence="4 8" id="KW-1133">Transmembrane helix</keyword>
<comment type="subcellular location">
    <subcellularLocation>
        <location evidence="1">Membrane</location>
        <topology evidence="1">Multi-pass membrane protein</topology>
    </subcellularLocation>
</comment>
<dbReference type="Gene3D" id="1.20.120.350">
    <property type="entry name" value="Voltage-gated potassium channels. Chain C"/>
    <property type="match status" value="1"/>
</dbReference>
<keyword evidence="5" id="KW-0406">Ion transport</keyword>
<keyword evidence="2" id="KW-0813">Transport</keyword>
<dbReference type="InterPro" id="IPR028325">
    <property type="entry name" value="VG_K_chnl"/>
</dbReference>
<dbReference type="InterPro" id="IPR027359">
    <property type="entry name" value="Volt_channel_dom_sf"/>
</dbReference>
<dbReference type="PANTHER" id="PTHR11537:SF254">
    <property type="entry name" value="POTASSIUM VOLTAGE-GATED CHANNEL PROTEIN SHAB"/>
    <property type="match status" value="1"/>
</dbReference>
<feature type="transmembrane region" description="Helical" evidence="8">
    <location>
        <begin position="195"/>
        <end position="213"/>
    </location>
</feature>
<dbReference type="InterPro" id="IPR013099">
    <property type="entry name" value="K_chnl_dom"/>
</dbReference>
<evidence type="ECO:0000313" key="10">
    <source>
        <dbReference type="EMBL" id="MDQ2095438.1"/>
    </source>
</evidence>
<comment type="caution">
    <text evidence="10">The sequence shown here is derived from an EMBL/GenBank/DDBJ whole genome shotgun (WGS) entry which is preliminary data.</text>
</comment>
<evidence type="ECO:0000256" key="5">
    <source>
        <dbReference type="ARBA" id="ARBA00023065"/>
    </source>
</evidence>
<feature type="transmembrane region" description="Helical" evidence="8">
    <location>
        <begin position="21"/>
        <end position="45"/>
    </location>
</feature>
<evidence type="ECO:0000256" key="8">
    <source>
        <dbReference type="SAM" id="Phobius"/>
    </source>
</evidence>
<dbReference type="Gene3D" id="1.10.287.70">
    <property type="match status" value="1"/>
</dbReference>
<dbReference type="EMBL" id="JANFFA010000004">
    <property type="protein sequence ID" value="MDQ2095438.1"/>
    <property type="molecule type" value="Genomic_DNA"/>
</dbReference>
<feature type="transmembrane region" description="Helical" evidence="8">
    <location>
        <begin position="51"/>
        <end position="70"/>
    </location>
</feature>
<protein>
    <submittedName>
        <fullName evidence="10">Potassium channel family protein</fullName>
    </submittedName>
</protein>
<reference evidence="10" key="2">
    <citation type="submission" date="2023-04" db="EMBL/GenBank/DDBJ databases">
        <title>'Rhodoalgimonas zhirmunskyi' gen. nov., isolated from a red alga.</title>
        <authorList>
            <person name="Nedashkovskaya O.I."/>
            <person name="Otstavnykh N.Y."/>
            <person name="Bystritskaya E.P."/>
            <person name="Balabanova L.A."/>
            <person name="Isaeva M.P."/>
        </authorList>
    </citation>
    <scope>NUCLEOTIDE SEQUENCE</scope>
    <source>
        <strain evidence="10">10Alg 79</strain>
    </source>
</reference>
<dbReference type="SUPFAM" id="SSF81324">
    <property type="entry name" value="Voltage-gated potassium channels"/>
    <property type="match status" value="1"/>
</dbReference>
<name>A0AAJ1X5N7_9RHOB</name>
<dbReference type="GO" id="GO:0001508">
    <property type="term" value="P:action potential"/>
    <property type="evidence" value="ECO:0007669"/>
    <property type="project" value="TreeGrafter"/>
</dbReference>
<evidence type="ECO:0000256" key="3">
    <source>
        <dbReference type="ARBA" id="ARBA00022692"/>
    </source>
</evidence>
<dbReference type="GO" id="GO:0008076">
    <property type="term" value="C:voltage-gated potassium channel complex"/>
    <property type="evidence" value="ECO:0007669"/>
    <property type="project" value="InterPro"/>
</dbReference>
<feature type="transmembrane region" description="Helical" evidence="8">
    <location>
        <begin position="136"/>
        <end position="156"/>
    </location>
</feature>
<dbReference type="GO" id="GO:0005249">
    <property type="term" value="F:voltage-gated potassium channel activity"/>
    <property type="evidence" value="ECO:0007669"/>
    <property type="project" value="InterPro"/>
</dbReference>
<keyword evidence="11" id="KW-1185">Reference proteome</keyword>